<name>A0A1K1QIF5_9FLAO</name>
<dbReference type="AlphaFoldDB" id="A0A1K1QIF5"/>
<dbReference type="Proteomes" id="UP000182248">
    <property type="component" value="Unassembled WGS sequence"/>
</dbReference>
<protein>
    <submittedName>
        <fullName evidence="2">Uncharacterized protein</fullName>
    </submittedName>
</protein>
<dbReference type="EMBL" id="FPJE01000013">
    <property type="protein sequence ID" value="SFW59714.1"/>
    <property type="molecule type" value="Genomic_DNA"/>
</dbReference>
<reference evidence="2 3" key="1">
    <citation type="submission" date="2016-11" db="EMBL/GenBank/DDBJ databases">
        <authorList>
            <person name="Jaros S."/>
            <person name="Januszkiewicz K."/>
            <person name="Wedrychowicz H."/>
        </authorList>
    </citation>
    <scope>NUCLEOTIDE SEQUENCE [LARGE SCALE GENOMIC DNA]</scope>
    <source>
        <strain evidence="2 3">CGMCC 1.12145</strain>
    </source>
</reference>
<keyword evidence="1" id="KW-0472">Membrane</keyword>
<keyword evidence="1" id="KW-1133">Transmembrane helix</keyword>
<sequence>MLKYSKNEFRRFLPFIILNIMEKSIEKVFLPVHILLVQPVHIFSFIGIVLRKCF</sequence>
<evidence type="ECO:0000313" key="2">
    <source>
        <dbReference type="EMBL" id="SFW59714.1"/>
    </source>
</evidence>
<organism evidence="2 3">
    <name type="scientific">Sinomicrobium oceani</name>
    <dbReference type="NCBI Taxonomy" id="1150368"/>
    <lineage>
        <taxon>Bacteria</taxon>
        <taxon>Pseudomonadati</taxon>
        <taxon>Bacteroidota</taxon>
        <taxon>Flavobacteriia</taxon>
        <taxon>Flavobacteriales</taxon>
        <taxon>Flavobacteriaceae</taxon>
        <taxon>Sinomicrobium</taxon>
    </lineage>
</organism>
<feature type="transmembrane region" description="Helical" evidence="1">
    <location>
        <begin position="28"/>
        <end position="50"/>
    </location>
</feature>
<accession>A0A1K1QIF5</accession>
<proteinExistence type="predicted"/>
<evidence type="ECO:0000313" key="3">
    <source>
        <dbReference type="Proteomes" id="UP000182248"/>
    </source>
</evidence>
<keyword evidence="1" id="KW-0812">Transmembrane</keyword>
<gene>
    <name evidence="2" type="ORF">SAMN02927921_02613</name>
</gene>
<keyword evidence="3" id="KW-1185">Reference proteome</keyword>
<evidence type="ECO:0000256" key="1">
    <source>
        <dbReference type="SAM" id="Phobius"/>
    </source>
</evidence>